<name>A0A845SIY2_9GAMM</name>
<dbReference type="InterPro" id="IPR036388">
    <property type="entry name" value="WH-like_DNA-bd_sf"/>
</dbReference>
<accession>A0A845SIY2</accession>
<evidence type="ECO:0000313" key="6">
    <source>
        <dbReference type="Proteomes" id="UP000461443"/>
    </source>
</evidence>
<dbReference type="EMBL" id="WUBS01000009">
    <property type="protein sequence ID" value="NDL63899.1"/>
    <property type="molecule type" value="Genomic_DNA"/>
</dbReference>
<reference evidence="5 6" key="1">
    <citation type="submission" date="2019-12" db="EMBL/GenBank/DDBJ databases">
        <authorList>
            <person name="Lee S.D."/>
        </authorList>
    </citation>
    <scope>NUCLEOTIDE SEQUENCE [LARGE SCALE GENOMIC DNA]</scope>
    <source>
        <strain evidence="5 6">SAP-6</strain>
    </source>
</reference>
<dbReference type="PRINTS" id="PR00598">
    <property type="entry name" value="HTHMARR"/>
</dbReference>
<dbReference type="PROSITE" id="PS01117">
    <property type="entry name" value="HTH_MARR_1"/>
    <property type="match status" value="1"/>
</dbReference>
<dbReference type="AlphaFoldDB" id="A0A845SIY2"/>
<dbReference type="GO" id="GO:0006950">
    <property type="term" value="P:response to stress"/>
    <property type="evidence" value="ECO:0007669"/>
    <property type="project" value="TreeGrafter"/>
</dbReference>
<dbReference type="GO" id="GO:0003700">
    <property type="term" value="F:DNA-binding transcription factor activity"/>
    <property type="evidence" value="ECO:0007669"/>
    <property type="project" value="InterPro"/>
</dbReference>
<dbReference type="RefSeq" id="WP_162366610.1">
    <property type="nucleotide sequence ID" value="NZ_WUBS01000009.1"/>
</dbReference>
<evidence type="ECO:0000256" key="3">
    <source>
        <dbReference type="ARBA" id="ARBA00023163"/>
    </source>
</evidence>
<dbReference type="CDD" id="cd00090">
    <property type="entry name" value="HTH_ARSR"/>
    <property type="match status" value="1"/>
</dbReference>
<organism evidence="5 6">
    <name type="scientific">Acerihabitans arboris</name>
    <dbReference type="NCBI Taxonomy" id="2691583"/>
    <lineage>
        <taxon>Bacteria</taxon>
        <taxon>Pseudomonadati</taxon>
        <taxon>Pseudomonadota</taxon>
        <taxon>Gammaproteobacteria</taxon>
        <taxon>Enterobacterales</taxon>
        <taxon>Pectobacteriaceae</taxon>
        <taxon>Acerihabitans</taxon>
    </lineage>
</organism>
<dbReference type="Proteomes" id="UP000461443">
    <property type="component" value="Unassembled WGS sequence"/>
</dbReference>
<dbReference type="InterPro" id="IPR011991">
    <property type="entry name" value="ArsR-like_HTH"/>
</dbReference>
<evidence type="ECO:0000256" key="2">
    <source>
        <dbReference type="ARBA" id="ARBA00023125"/>
    </source>
</evidence>
<dbReference type="PANTHER" id="PTHR33164">
    <property type="entry name" value="TRANSCRIPTIONAL REGULATOR, MARR FAMILY"/>
    <property type="match status" value="1"/>
</dbReference>
<keyword evidence="6" id="KW-1185">Reference proteome</keyword>
<dbReference type="InterPro" id="IPR036390">
    <property type="entry name" value="WH_DNA-bd_sf"/>
</dbReference>
<sequence length="185" mass="20109">MCAAKKSPRLDEIPVKGSGLAGETNQPAVCHATALRKATRRMSQLYDAALAPIGLRSTQRSILRQINNAGELSMSELAEALVLDRSALNHNLKPLERDGLLTVAVAQEDKRGRVVRLTQAGHDKLQASHSLWQDAQRRFESIIPSSQVATLTATLALIASPEFTDKFTGTAGKIISRKKANKFAR</sequence>
<comment type="caution">
    <text evidence="5">The sequence shown here is derived from an EMBL/GenBank/DDBJ whole genome shotgun (WGS) entry which is preliminary data.</text>
</comment>
<keyword evidence="1" id="KW-0805">Transcription regulation</keyword>
<dbReference type="SMART" id="SM00347">
    <property type="entry name" value="HTH_MARR"/>
    <property type="match status" value="1"/>
</dbReference>
<dbReference type="Pfam" id="PF12802">
    <property type="entry name" value="MarR_2"/>
    <property type="match status" value="1"/>
</dbReference>
<keyword evidence="3" id="KW-0804">Transcription</keyword>
<gene>
    <name evidence="5" type="ORF">GRH90_14215</name>
</gene>
<dbReference type="SUPFAM" id="SSF46785">
    <property type="entry name" value="Winged helix' DNA-binding domain"/>
    <property type="match status" value="1"/>
</dbReference>
<dbReference type="InterPro" id="IPR039422">
    <property type="entry name" value="MarR/SlyA-like"/>
</dbReference>
<protein>
    <submittedName>
        <fullName evidence="5">MarR family transcriptional regulator</fullName>
    </submittedName>
</protein>
<dbReference type="InterPro" id="IPR023187">
    <property type="entry name" value="Tscrpt_reg_MarR-type_CS"/>
</dbReference>
<dbReference type="GO" id="GO:0003677">
    <property type="term" value="F:DNA binding"/>
    <property type="evidence" value="ECO:0007669"/>
    <property type="project" value="UniProtKB-KW"/>
</dbReference>
<feature type="domain" description="HTH marR-type" evidence="4">
    <location>
        <begin position="28"/>
        <end position="160"/>
    </location>
</feature>
<keyword evidence="2" id="KW-0238">DNA-binding</keyword>
<evidence type="ECO:0000256" key="1">
    <source>
        <dbReference type="ARBA" id="ARBA00023015"/>
    </source>
</evidence>
<reference evidence="5 6" key="2">
    <citation type="submission" date="2020-02" db="EMBL/GenBank/DDBJ databases">
        <title>The new genus of Enterobacteriales.</title>
        <authorList>
            <person name="Kim I.S."/>
        </authorList>
    </citation>
    <scope>NUCLEOTIDE SEQUENCE [LARGE SCALE GENOMIC DNA]</scope>
    <source>
        <strain evidence="5 6">SAP-6</strain>
    </source>
</reference>
<dbReference type="InterPro" id="IPR000835">
    <property type="entry name" value="HTH_MarR-typ"/>
</dbReference>
<evidence type="ECO:0000259" key="4">
    <source>
        <dbReference type="PROSITE" id="PS50995"/>
    </source>
</evidence>
<dbReference type="PROSITE" id="PS50995">
    <property type="entry name" value="HTH_MARR_2"/>
    <property type="match status" value="1"/>
</dbReference>
<dbReference type="Gene3D" id="1.10.10.10">
    <property type="entry name" value="Winged helix-like DNA-binding domain superfamily/Winged helix DNA-binding domain"/>
    <property type="match status" value="1"/>
</dbReference>
<evidence type="ECO:0000313" key="5">
    <source>
        <dbReference type="EMBL" id="NDL63899.1"/>
    </source>
</evidence>
<proteinExistence type="predicted"/>
<dbReference type="PANTHER" id="PTHR33164:SF105">
    <property type="entry name" value="TRANSCRIPTIONAL REPRESSOR PROTEIN-RELATED"/>
    <property type="match status" value="1"/>
</dbReference>